<proteinExistence type="predicted"/>
<evidence type="ECO:0000313" key="2">
    <source>
        <dbReference type="EMBL" id="KAF0316094.1"/>
    </source>
</evidence>
<name>A0A8H3VXR0_9PEZI</name>
<sequence length="120" mass="13066">MTNSFPEDAARANEANPRTLALAICNASAIRQALFPPTKHRSARPRLSSTSAGRLNPLAMWRTARPGTTVGGSTRSEALGHDTNPRKDEHENERSEEKTPGSGAQRDLAETPAKFKMTIR</sequence>
<dbReference type="AlphaFoldDB" id="A0A8H3VXR0"/>
<evidence type="ECO:0000256" key="1">
    <source>
        <dbReference type="SAM" id="MobiDB-lite"/>
    </source>
</evidence>
<comment type="caution">
    <text evidence="2">The sequence shown here is derived from an EMBL/GenBank/DDBJ whole genome shotgun (WGS) entry which is preliminary data.</text>
</comment>
<keyword evidence="3" id="KW-1185">Reference proteome</keyword>
<feature type="region of interest" description="Disordered" evidence="1">
    <location>
        <begin position="35"/>
        <end position="120"/>
    </location>
</feature>
<reference evidence="2 3" key="1">
    <citation type="submission" date="2019-12" db="EMBL/GenBank/DDBJ databases">
        <title>A genome sequence resource for the geographically widespread anthracnose pathogen Colletotrichum asianum.</title>
        <authorList>
            <person name="Meng Y."/>
        </authorList>
    </citation>
    <scope>NUCLEOTIDE SEQUENCE [LARGE SCALE GENOMIC DNA]</scope>
    <source>
        <strain evidence="2 3">ICMP 18580</strain>
    </source>
</reference>
<evidence type="ECO:0000313" key="3">
    <source>
        <dbReference type="Proteomes" id="UP000434172"/>
    </source>
</evidence>
<accession>A0A8H3VXR0</accession>
<gene>
    <name evidence="2" type="ORF">GQ607_016673</name>
</gene>
<organism evidence="2 3">
    <name type="scientific">Colletotrichum asianum</name>
    <dbReference type="NCBI Taxonomy" id="702518"/>
    <lineage>
        <taxon>Eukaryota</taxon>
        <taxon>Fungi</taxon>
        <taxon>Dikarya</taxon>
        <taxon>Ascomycota</taxon>
        <taxon>Pezizomycotina</taxon>
        <taxon>Sordariomycetes</taxon>
        <taxon>Hypocreomycetidae</taxon>
        <taxon>Glomerellales</taxon>
        <taxon>Glomerellaceae</taxon>
        <taxon>Colletotrichum</taxon>
        <taxon>Colletotrichum gloeosporioides species complex</taxon>
    </lineage>
</organism>
<protein>
    <submittedName>
        <fullName evidence="2">Uncharacterized protein</fullName>
    </submittedName>
</protein>
<dbReference type="Proteomes" id="UP000434172">
    <property type="component" value="Unassembled WGS sequence"/>
</dbReference>
<dbReference type="EMBL" id="WOWK01000172">
    <property type="protein sequence ID" value="KAF0316094.1"/>
    <property type="molecule type" value="Genomic_DNA"/>
</dbReference>
<feature type="compositionally biased region" description="Basic and acidic residues" evidence="1">
    <location>
        <begin position="78"/>
        <end position="99"/>
    </location>
</feature>